<dbReference type="Proteomes" id="UP000632154">
    <property type="component" value="Unassembled WGS sequence"/>
</dbReference>
<protein>
    <recommendedName>
        <fullName evidence="3">DNA-binding protein VF530</fullName>
    </recommendedName>
</protein>
<dbReference type="EMBL" id="BNAL01000041">
    <property type="protein sequence ID" value="GHG10365.1"/>
    <property type="molecule type" value="Genomic_DNA"/>
</dbReference>
<dbReference type="InterPro" id="IPR018668">
    <property type="entry name" value="DNA-binding_VF530-like"/>
</dbReference>
<dbReference type="Gene3D" id="1.10.720.30">
    <property type="entry name" value="SAP domain"/>
    <property type="match status" value="1"/>
</dbReference>
<dbReference type="InterPro" id="IPR036770">
    <property type="entry name" value="Ankyrin_rpt-contain_sf"/>
</dbReference>
<comment type="caution">
    <text evidence="1">The sequence shown here is derived from an EMBL/GenBank/DDBJ whole genome shotgun (WGS) entry which is preliminary data.</text>
</comment>
<dbReference type="SUPFAM" id="SSF48403">
    <property type="entry name" value="Ankyrin repeat"/>
    <property type="match status" value="1"/>
</dbReference>
<organism evidence="1 2">
    <name type="scientific">Deinococcus piscis</name>
    <dbReference type="NCBI Taxonomy" id="394230"/>
    <lineage>
        <taxon>Bacteria</taxon>
        <taxon>Thermotogati</taxon>
        <taxon>Deinococcota</taxon>
        <taxon>Deinococci</taxon>
        <taxon>Deinococcales</taxon>
        <taxon>Deinococcaceae</taxon>
        <taxon>Deinococcus</taxon>
    </lineage>
</organism>
<evidence type="ECO:0000313" key="2">
    <source>
        <dbReference type="Proteomes" id="UP000632154"/>
    </source>
</evidence>
<accession>A0ABQ3KD53</accession>
<dbReference type="RefSeq" id="WP_189643942.1">
    <property type="nucleotide sequence ID" value="NZ_BNAL01000041.1"/>
</dbReference>
<evidence type="ECO:0000313" key="1">
    <source>
        <dbReference type="EMBL" id="GHG10365.1"/>
    </source>
</evidence>
<dbReference type="Gene3D" id="1.25.40.20">
    <property type="entry name" value="Ankyrin repeat-containing domain"/>
    <property type="match status" value="1"/>
</dbReference>
<keyword evidence="2" id="KW-1185">Reference proteome</keyword>
<sequence length="225" mass="25180">MSHDPLHGVTLKHIVQHLHAEYGWAGLAERVPVKCFQSNPSLSSSLKLLRREGWAREQVESEYVQLVQREDSNPLIDALKRGEPLNPGSVSQTKAQQALAWALRHGTRTEALLELLSAIQDVNFWPDSEPFPLLNQAIEGSAPAAFVRELLRRGADVHDSRFWLPLLHTVDVEGQAYKTKSRAPSTELLDLLLAHRADPQRTDSRGHTALDIAQAYGLKAFIHKL</sequence>
<name>A0ABQ3KD53_9DEIO</name>
<dbReference type="InterPro" id="IPR036361">
    <property type="entry name" value="SAP_dom_sf"/>
</dbReference>
<reference evidence="2" key="1">
    <citation type="journal article" date="2019" name="Int. J. Syst. Evol. Microbiol.">
        <title>The Global Catalogue of Microorganisms (GCM) 10K type strain sequencing project: providing services to taxonomists for standard genome sequencing and annotation.</title>
        <authorList>
            <consortium name="The Broad Institute Genomics Platform"/>
            <consortium name="The Broad Institute Genome Sequencing Center for Infectious Disease"/>
            <person name="Wu L."/>
            <person name="Ma J."/>
        </authorList>
    </citation>
    <scope>NUCLEOTIDE SEQUENCE [LARGE SCALE GENOMIC DNA]</scope>
    <source>
        <strain evidence="2">CGMCC 1.18439</strain>
    </source>
</reference>
<dbReference type="Pfam" id="PF09905">
    <property type="entry name" value="VF530"/>
    <property type="match status" value="1"/>
</dbReference>
<gene>
    <name evidence="1" type="ORF">GCM10017783_23530</name>
</gene>
<evidence type="ECO:0008006" key="3">
    <source>
        <dbReference type="Google" id="ProtNLM"/>
    </source>
</evidence>
<proteinExistence type="predicted"/>